<evidence type="ECO:0000313" key="2">
    <source>
        <dbReference type="Proteomes" id="UP000596660"/>
    </source>
</evidence>
<dbReference type="EnsemblPlants" id="AUR62001802-RA">
    <property type="protein sequence ID" value="AUR62001802-RA:cds"/>
    <property type="gene ID" value="AUR62001802"/>
</dbReference>
<accession>A0A803KRZ5</accession>
<dbReference type="OMA" id="HASYIID"/>
<dbReference type="Pfam" id="PF05056">
    <property type="entry name" value="DUF674"/>
    <property type="match status" value="2"/>
</dbReference>
<dbReference type="PANTHER" id="PTHR33103">
    <property type="entry name" value="OS01G0153900 PROTEIN"/>
    <property type="match status" value="1"/>
</dbReference>
<reference evidence="1" key="2">
    <citation type="submission" date="2021-03" db="UniProtKB">
        <authorList>
            <consortium name="EnsemblPlants"/>
        </authorList>
    </citation>
    <scope>IDENTIFICATION</scope>
</reference>
<evidence type="ECO:0000313" key="1">
    <source>
        <dbReference type="EnsemblPlants" id="AUR62001802-RA:cds"/>
    </source>
</evidence>
<dbReference type="PANTHER" id="PTHR33103:SF99">
    <property type="entry name" value="DUF674 FAMILY PROTEIN"/>
    <property type="match status" value="1"/>
</dbReference>
<proteinExistence type="predicted"/>
<keyword evidence="2" id="KW-1185">Reference proteome</keyword>
<dbReference type="Gramene" id="AUR62001802-RA">
    <property type="protein sequence ID" value="AUR62001802-RA:cds"/>
    <property type="gene ID" value="AUR62001802"/>
</dbReference>
<dbReference type="Proteomes" id="UP000596660">
    <property type="component" value="Unplaced"/>
</dbReference>
<sequence length="206" mass="23396">MGVKLKLLVNSVTKKVVFAEAGKEFVDFLMGLMEIPLGSILRLLKQNSENRDGNSNLSLEKLYESIYLFDESYLQKSDVRSSVLDPKFSSVTKVKQAHVLQQLIQVNSNYSSYSQSSRDEIDGYVKGAANYMVKDDLSITPCSTISSINLFNIHGVKDISFLQEMTVEVDGKKCLTGFRAGENCILFQYGPHRRFHEQRSKHDFYQ</sequence>
<organism evidence="1 2">
    <name type="scientific">Chenopodium quinoa</name>
    <name type="common">Quinoa</name>
    <dbReference type="NCBI Taxonomy" id="63459"/>
    <lineage>
        <taxon>Eukaryota</taxon>
        <taxon>Viridiplantae</taxon>
        <taxon>Streptophyta</taxon>
        <taxon>Embryophyta</taxon>
        <taxon>Tracheophyta</taxon>
        <taxon>Spermatophyta</taxon>
        <taxon>Magnoliopsida</taxon>
        <taxon>eudicotyledons</taxon>
        <taxon>Gunneridae</taxon>
        <taxon>Pentapetalae</taxon>
        <taxon>Caryophyllales</taxon>
        <taxon>Chenopodiaceae</taxon>
        <taxon>Chenopodioideae</taxon>
        <taxon>Atripliceae</taxon>
        <taxon>Chenopodium</taxon>
    </lineage>
</organism>
<name>A0A803KRZ5_CHEQI</name>
<protein>
    <submittedName>
        <fullName evidence="1">Uncharacterized protein</fullName>
    </submittedName>
</protein>
<dbReference type="AlphaFoldDB" id="A0A803KRZ5"/>
<dbReference type="InterPro" id="IPR007750">
    <property type="entry name" value="DUF674"/>
</dbReference>
<reference evidence="1" key="1">
    <citation type="journal article" date="2017" name="Nature">
        <title>The genome of Chenopodium quinoa.</title>
        <authorList>
            <person name="Jarvis D.E."/>
            <person name="Ho Y.S."/>
            <person name="Lightfoot D.J."/>
            <person name="Schmoeckel S.M."/>
            <person name="Li B."/>
            <person name="Borm T.J.A."/>
            <person name="Ohyanagi H."/>
            <person name="Mineta K."/>
            <person name="Michell C.T."/>
            <person name="Saber N."/>
            <person name="Kharbatia N.M."/>
            <person name="Rupper R.R."/>
            <person name="Sharp A.R."/>
            <person name="Dally N."/>
            <person name="Boughton B.A."/>
            <person name="Woo Y.H."/>
            <person name="Gao G."/>
            <person name="Schijlen E.G.W.M."/>
            <person name="Guo X."/>
            <person name="Momin A.A."/>
            <person name="Negrao S."/>
            <person name="Al-Babili S."/>
            <person name="Gehring C."/>
            <person name="Roessner U."/>
            <person name="Jung C."/>
            <person name="Murphy K."/>
            <person name="Arold S.T."/>
            <person name="Gojobori T."/>
            <person name="van der Linden C.G."/>
            <person name="van Loo E.N."/>
            <person name="Jellen E.N."/>
            <person name="Maughan P.J."/>
            <person name="Tester M."/>
        </authorList>
    </citation>
    <scope>NUCLEOTIDE SEQUENCE [LARGE SCALE GENOMIC DNA]</scope>
    <source>
        <strain evidence="1">cv. PI 614886</strain>
    </source>
</reference>